<keyword evidence="11 20" id="KW-0560">Oxidoreductase</keyword>
<feature type="transmembrane region" description="Helical" evidence="20">
    <location>
        <begin position="108"/>
        <end position="130"/>
    </location>
</feature>
<feature type="transmembrane region" description="Helical" evidence="20">
    <location>
        <begin position="305"/>
        <end position="323"/>
    </location>
</feature>
<keyword evidence="10 20" id="KW-1133">Transmembrane helix</keyword>
<keyword evidence="3 20" id="KW-0444">Lipid biosynthesis</keyword>
<evidence type="ECO:0000256" key="20">
    <source>
        <dbReference type="RuleBase" id="RU369120"/>
    </source>
</evidence>
<sequence length="478" mass="54171">FYPSIDSRPEVTKTIQRKPLVSNMSTSKTRTPEIPMTQSWGRKTEATRLNTLGSLSIIVSAPILLVLNDNAVSHFDGSLKLAIQDLSRDLFQNGLFHNLKFALHLPSWTATLVYTLWVLFQAALYILLPGNIGYGQPTPAGNILPYKTNGILVYLVTQITFLCLYIGAGLDSLAFIADNRHDLASAASAYGLLISIICQVKAHFLPSPQGEPKFSGNFIHDFFVGIELNPRIGELFDLKFFHIGRLGMLAWPLTNLSFIALQYKTLGYLTNSILITNFLQFLLIIDQSFNEDWYIRTMDIAHDHFGFNFAWGSSVFLPALYSIQIQYLARHPITLSTTNALIILALGLIGFTIFRGTNHQKDIVRRTNGKCNIFGKPARYLRCKYMTTDGKQRESLLVYSGWWGLARHANYLGELILTFAMCAPCGFNHILPWTYSFFIVGILFHRMLRVDANCARKYGENWDRYCDLVKWRVIPGVW</sequence>
<feature type="transmembrane region" description="Helical" evidence="20">
    <location>
        <begin position="335"/>
        <end position="354"/>
    </location>
</feature>
<feature type="transmembrane region" description="Helical" evidence="20">
    <location>
        <begin position="49"/>
        <end position="67"/>
    </location>
</feature>
<dbReference type="EC" id="1.3.1.21" evidence="17"/>
<name>A0A9N9PEA7_9HELO</name>
<dbReference type="EMBL" id="CAJVRL010000001">
    <property type="protein sequence ID" value="CAG8948904.1"/>
    <property type="molecule type" value="Genomic_DNA"/>
</dbReference>
<evidence type="ECO:0000256" key="12">
    <source>
        <dbReference type="ARBA" id="ARBA00023011"/>
    </source>
</evidence>
<keyword evidence="9 20" id="KW-0752">Steroid biosynthesis</keyword>
<keyword evidence="4" id="KW-0153">Cholesterol metabolism</keyword>
<dbReference type="AlphaFoldDB" id="A0A9N9PEA7"/>
<keyword evidence="14 20" id="KW-0472">Membrane</keyword>
<evidence type="ECO:0000256" key="1">
    <source>
        <dbReference type="ARBA" id="ARBA00004477"/>
    </source>
</evidence>
<evidence type="ECO:0000256" key="18">
    <source>
        <dbReference type="ARBA" id="ARBA00039984"/>
    </source>
</evidence>
<keyword evidence="22" id="KW-1185">Reference proteome</keyword>
<feature type="non-terminal residue" evidence="21">
    <location>
        <position position="478"/>
    </location>
</feature>
<keyword evidence="8" id="KW-0521">NADP</keyword>
<evidence type="ECO:0000256" key="14">
    <source>
        <dbReference type="ARBA" id="ARBA00023136"/>
    </source>
</evidence>
<evidence type="ECO:0000256" key="8">
    <source>
        <dbReference type="ARBA" id="ARBA00022857"/>
    </source>
</evidence>
<feature type="transmembrane region" description="Helical" evidence="20">
    <location>
        <begin position="151"/>
        <end position="177"/>
    </location>
</feature>
<evidence type="ECO:0000256" key="9">
    <source>
        <dbReference type="ARBA" id="ARBA00022955"/>
    </source>
</evidence>
<keyword evidence="12 20" id="KW-0756">Sterol biosynthesis</keyword>
<dbReference type="PROSITE" id="PS01017">
    <property type="entry name" value="STEROL_REDUCT_1"/>
    <property type="match status" value="1"/>
</dbReference>
<organism evidence="21 22">
    <name type="scientific">Hymenoscyphus fraxineus</name>
    <dbReference type="NCBI Taxonomy" id="746836"/>
    <lineage>
        <taxon>Eukaryota</taxon>
        <taxon>Fungi</taxon>
        <taxon>Dikarya</taxon>
        <taxon>Ascomycota</taxon>
        <taxon>Pezizomycotina</taxon>
        <taxon>Leotiomycetes</taxon>
        <taxon>Helotiales</taxon>
        <taxon>Helotiaceae</taxon>
        <taxon>Hymenoscyphus</taxon>
    </lineage>
</organism>
<evidence type="ECO:0000256" key="11">
    <source>
        <dbReference type="ARBA" id="ARBA00023002"/>
    </source>
</evidence>
<evidence type="ECO:0000256" key="3">
    <source>
        <dbReference type="ARBA" id="ARBA00022516"/>
    </source>
</evidence>
<dbReference type="GO" id="GO:0005789">
    <property type="term" value="C:endoplasmic reticulum membrane"/>
    <property type="evidence" value="ECO:0007669"/>
    <property type="project" value="UniProtKB-SubCell"/>
</dbReference>
<dbReference type="PANTHER" id="PTHR21257">
    <property type="entry name" value="DELTA(14)-STEROL REDUCTASE"/>
    <property type="match status" value="1"/>
</dbReference>
<dbReference type="OrthoDB" id="5326588at2759"/>
<evidence type="ECO:0000256" key="2">
    <source>
        <dbReference type="ARBA" id="ARBA00005402"/>
    </source>
</evidence>
<reference evidence="21" key="1">
    <citation type="submission" date="2021-07" db="EMBL/GenBank/DDBJ databases">
        <authorList>
            <person name="Durling M."/>
        </authorList>
    </citation>
    <scope>NUCLEOTIDE SEQUENCE</scope>
</reference>
<evidence type="ECO:0000256" key="17">
    <source>
        <dbReference type="ARBA" id="ARBA00038851"/>
    </source>
</evidence>
<comment type="subcellular location">
    <subcellularLocation>
        <location evidence="1">Endoplasmic reticulum membrane</location>
        <topology evidence="1">Multi-pass membrane protein</topology>
    </subcellularLocation>
</comment>
<feature type="transmembrane region" description="Helical" evidence="20">
    <location>
        <begin position="266"/>
        <end position="285"/>
    </location>
</feature>
<comment type="caution">
    <text evidence="21">The sequence shown here is derived from an EMBL/GenBank/DDBJ whole genome shotgun (WGS) entry which is preliminary data.</text>
</comment>
<evidence type="ECO:0000256" key="5">
    <source>
        <dbReference type="ARBA" id="ARBA00022692"/>
    </source>
</evidence>
<protein>
    <recommendedName>
        <fullName evidence="18">7-dehydrocholesterol reductase</fullName>
        <ecNumber evidence="17">1.3.1.21</ecNumber>
    </recommendedName>
    <alternativeName>
        <fullName evidence="19">Sterol Delta(7)-reductase</fullName>
    </alternativeName>
</protein>
<dbReference type="Proteomes" id="UP000696280">
    <property type="component" value="Unassembled WGS sequence"/>
</dbReference>
<evidence type="ECO:0000256" key="6">
    <source>
        <dbReference type="ARBA" id="ARBA00022778"/>
    </source>
</evidence>
<evidence type="ECO:0000256" key="13">
    <source>
        <dbReference type="ARBA" id="ARBA00023098"/>
    </source>
</evidence>
<comment type="similarity">
    <text evidence="2 20">Belongs to the ERG4/ERG24 family.</text>
</comment>
<gene>
    <name evidence="21" type="ORF">HYFRA_00002030</name>
</gene>
<evidence type="ECO:0000256" key="19">
    <source>
        <dbReference type="ARBA" id="ARBA00042688"/>
    </source>
</evidence>
<keyword evidence="7" id="KW-0256">Endoplasmic reticulum</keyword>
<dbReference type="Gene3D" id="1.20.120.1630">
    <property type="match status" value="1"/>
</dbReference>
<comment type="caution">
    <text evidence="20">Lacks conserved residue(s) required for the propagation of feature annotation.</text>
</comment>
<accession>A0A9N9PEA7</accession>
<proteinExistence type="inferred from homology"/>
<evidence type="ECO:0000256" key="16">
    <source>
        <dbReference type="ARBA" id="ARBA00023221"/>
    </source>
</evidence>
<dbReference type="InterPro" id="IPR001171">
    <property type="entry name" value="ERG24_DHCR-like"/>
</dbReference>
<dbReference type="PANTHER" id="PTHR21257:SF38">
    <property type="entry name" value="7-DEHYDROCHOLESTEROL REDUCTASE"/>
    <property type="match status" value="1"/>
</dbReference>
<dbReference type="InterPro" id="IPR018083">
    <property type="entry name" value="Sterol_reductase_CS"/>
</dbReference>
<evidence type="ECO:0000256" key="15">
    <source>
        <dbReference type="ARBA" id="ARBA00023166"/>
    </source>
</evidence>
<evidence type="ECO:0000256" key="7">
    <source>
        <dbReference type="ARBA" id="ARBA00022824"/>
    </source>
</evidence>
<dbReference type="GO" id="GO:0016132">
    <property type="term" value="P:brassinosteroid biosynthetic process"/>
    <property type="evidence" value="ECO:0007669"/>
    <property type="project" value="TreeGrafter"/>
</dbReference>
<evidence type="ECO:0000256" key="4">
    <source>
        <dbReference type="ARBA" id="ARBA00022548"/>
    </source>
</evidence>
<keyword evidence="15 20" id="KW-1207">Sterol metabolism</keyword>
<keyword evidence="16 20" id="KW-0753">Steroid metabolism</keyword>
<keyword evidence="13 20" id="KW-0443">Lipid metabolism</keyword>
<evidence type="ECO:0000313" key="22">
    <source>
        <dbReference type="Proteomes" id="UP000696280"/>
    </source>
</evidence>
<keyword evidence="6" id="KW-0152">Cholesterol biosynthesis</keyword>
<dbReference type="GO" id="GO:0006695">
    <property type="term" value="P:cholesterol biosynthetic process"/>
    <property type="evidence" value="ECO:0007669"/>
    <property type="project" value="UniProtKB-KW"/>
</dbReference>
<dbReference type="GO" id="GO:0047598">
    <property type="term" value="F:7-dehydrocholesterol reductase activity"/>
    <property type="evidence" value="ECO:0007669"/>
    <property type="project" value="UniProtKB-EC"/>
</dbReference>
<keyword evidence="5 20" id="KW-0812">Transmembrane</keyword>
<evidence type="ECO:0000256" key="10">
    <source>
        <dbReference type="ARBA" id="ARBA00022989"/>
    </source>
</evidence>
<evidence type="ECO:0000313" key="21">
    <source>
        <dbReference type="EMBL" id="CAG8948904.1"/>
    </source>
</evidence>
<dbReference type="Pfam" id="PF01222">
    <property type="entry name" value="ERG4_ERG24"/>
    <property type="match status" value="1"/>
</dbReference>